<protein>
    <recommendedName>
        <fullName evidence="4">DUF3575 domain-containing protein</fullName>
    </recommendedName>
</protein>
<organism evidence="2 3">
    <name type="scientific">Tenacibaculum skagerrakense</name>
    <dbReference type="NCBI Taxonomy" id="186571"/>
    <lineage>
        <taxon>Bacteria</taxon>
        <taxon>Pseudomonadati</taxon>
        <taxon>Bacteroidota</taxon>
        <taxon>Flavobacteriia</taxon>
        <taxon>Flavobacteriales</taxon>
        <taxon>Flavobacteriaceae</taxon>
        <taxon>Tenacibaculum</taxon>
    </lineage>
</organism>
<comment type="caution">
    <text evidence="2">The sequence shown here is derived from an EMBL/GenBank/DDBJ whole genome shotgun (WGS) entry which is preliminary data.</text>
</comment>
<dbReference type="RefSeq" id="WP_132791682.1">
    <property type="nucleotide sequence ID" value="NZ_SLXM01000001.1"/>
</dbReference>
<reference evidence="2 3" key="1">
    <citation type="submission" date="2019-03" db="EMBL/GenBank/DDBJ databases">
        <title>Genomic Encyclopedia of Type Strains, Phase IV (KMG-IV): sequencing the most valuable type-strain genomes for metagenomic binning, comparative biology and taxonomic classification.</title>
        <authorList>
            <person name="Goeker M."/>
        </authorList>
    </citation>
    <scope>NUCLEOTIDE SEQUENCE [LARGE SCALE GENOMIC DNA]</scope>
    <source>
        <strain evidence="2 3">DSM 14836</strain>
    </source>
</reference>
<evidence type="ECO:0000256" key="1">
    <source>
        <dbReference type="SAM" id="SignalP"/>
    </source>
</evidence>
<sequence length="158" mass="17503">MKKTLAIVAVLMSFFTQAQQEISVDLGDALVMKTLEVSYEHYLAEQSSIGISALFNFEGRTSDFRYNEDTMITPFFRHYFTSAQNWNYFGEIFLGVNSGEEDNGTKYTDGALGVSVGTKYVSNGGLMVSVLGGLGRNMFTDNSPVIVPRVGLNIGYRF</sequence>
<dbReference type="Proteomes" id="UP000294564">
    <property type="component" value="Unassembled WGS sequence"/>
</dbReference>
<gene>
    <name evidence="2" type="ORF">EV195_101218</name>
</gene>
<feature type="signal peptide" evidence="1">
    <location>
        <begin position="1"/>
        <end position="18"/>
    </location>
</feature>
<dbReference type="EMBL" id="SLXM01000001">
    <property type="protein sequence ID" value="TCP28058.1"/>
    <property type="molecule type" value="Genomic_DNA"/>
</dbReference>
<feature type="chain" id="PRO_5020369478" description="DUF3575 domain-containing protein" evidence="1">
    <location>
        <begin position="19"/>
        <end position="158"/>
    </location>
</feature>
<evidence type="ECO:0000313" key="3">
    <source>
        <dbReference type="Proteomes" id="UP000294564"/>
    </source>
</evidence>
<evidence type="ECO:0008006" key="4">
    <source>
        <dbReference type="Google" id="ProtNLM"/>
    </source>
</evidence>
<dbReference type="AlphaFoldDB" id="A0A4R2P1V0"/>
<dbReference type="OrthoDB" id="768080at2"/>
<keyword evidence="1" id="KW-0732">Signal</keyword>
<accession>A0A4R2P1V0</accession>
<keyword evidence="3" id="KW-1185">Reference proteome</keyword>
<evidence type="ECO:0000313" key="2">
    <source>
        <dbReference type="EMBL" id="TCP28058.1"/>
    </source>
</evidence>
<name>A0A4R2P1V0_9FLAO</name>
<proteinExistence type="predicted"/>